<evidence type="ECO:0000313" key="2">
    <source>
        <dbReference type="Proteomes" id="UP000233343"/>
    </source>
</evidence>
<sequence>MEKIIHISGKVKFTITLDPGVWIFDDRRIDLNTYFDNEEANTDELEEYTKAASKHWDREIMEGATLPPTLKSEKRFEKVKVLTGTFGVPFLPFLKNAEPEDDAAEILIQCQDEEVVLPICEAENIILGFSKNGKPLNEDGPVYIYYKDGSNKDNPIKYVKEFKIL</sequence>
<name>A0A2N0ZKE6_9BACI</name>
<organism evidence="1 2">
    <name type="scientific">Cytobacillus horneckiae</name>
    <dbReference type="NCBI Taxonomy" id="549687"/>
    <lineage>
        <taxon>Bacteria</taxon>
        <taxon>Bacillati</taxon>
        <taxon>Bacillota</taxon>
        <taxon>Bacilli</taxon>
        <taxon>Bacillales</taxon>
        <taxon>Bacillaceae</taxon>
        <taxon>Cytobacillus</taxon>
    </lineage>
</organism>
<dbReference type="RefSeq" id="WP_066196841.1">
    <property type="nucleotide sequence ID" value="NZ_CP194732.1"/>
</dbReference>
<reference evidence="1 2" key="1">
    <citation type="journal article" date="2010" name="Int. J. Syst. Evol. Microbiol.">
        <title>Bacillus horneckiae sp. nov., isolated from a spacecraft-assembly clean room.</title>
        <authorList>
            <person name="Vaishampayan P."/>
            <person name="Probst A."/>
            <person name="Krishnamurthi S."/>
            <person name="Ghosh S."/>
            <person name="Osman S."/>
            <person name="McDowall A."/>
            <person name="Ruckmani A."/>
            <person name="Mayilraj S."/>
            <person name="Venkateswaran K."/>
        </authorList>
    </citation>
    <scope>NUCLEOTIDE SEQUENCE [LARGE SCALE GENOMIC DNA]</scope>
    <source>
        <strain evidence="2">1PO1SC</strain>
    </source>
</reference>
<keyword evidence="2" id="KW-1185">Reference proteome</keyword>
<dbReference type="Proteomes" id="UP000233343">
    <property type="component" value="Unassembled WGS sequence"/>
</dbReference>
<accession>A0A2N0ZKE6</accession>
<dbReference type="EMBL" id="PISD01000009">
    <property type="protein sequence ID" value="PKG29984.1"/>
    <property type="molecule type" value="Genomic_DNA"/>
</dbReference>
<evidence type="ECO:0008006" key="3">
    <source>
        <dbReference type="Google" id="ProtNLM"/>
    </source>
</evidence>
<dbReference type="AlphaFoldDB" id="A0A2N0ZKE6"/>
<gene>
    <name evidence="1" type="ORF">CWS20_05590</name>
</gene>
<protein>
    <recommendedName>
        <fullName evidence="3">Peptidyl-prolyl cis-trans isomerase</fullName>
    </recommendedName>
</protein>
<evidence type="ECO:0000313" key="1">
    <source>
        <dbReference type="EMBL" id="PKG29984.1"/>
    </source>
</evidence>
<proteinExistence type="predicted"/>
<comment type="caution">
    <text evidence="1">The sequence shown here is derived from an EMBL/GenBank/DDBJ whole genome shotgun (WGS) entry which is preliminary data.</text>
</comment>